<dbReference type="PRINTS" id="PR00107">
    <property type="entry name" value="PHOSPHOCPHPR"/>
</dbReference>
<dbReference type="PROSITE" id="PS51350">
    <property type="entry name" value="PTS_HPR_DOM"/>
    <property type="match status" value="1"/>
</dbReference>
<keyword evidence="2" id="KW-0963">Cytoplasm</keyword>
<evidence type="ECO:0000259" key="4">
    <source>
        <dbReference type="PROSITE" id="PS51350"/>
    </source>
</evidence>
<proteinExistence type="predicted"/>
<evidence type="ECO:0000313" key="5">
    <source>
        <dbReference type="EMBL" id="KKL92537.1"/>
    </source>
</evidence>
<dbReference type="Gene3D" id="3.30.1340.10">
    <property type="entry name" value="HPr-like"/>
    <property type="match status" value="1"/>
</dbReference>
<evidence type="ECO:0000256" key="3">
    <source>
        <dbReference type="ARBA" id="ARBA00022683"/>
    </source>
</evidence>
<dbReference type="InterPro" id="IPR050399">
    <property type="entry name" value="HPr"/>
</dbReference>
<protein>
    <recommendedName>
        <fullName evidence="4">HPr domain-containing protein</fullName>
    </recommendedName>
</protein>
<dbReference type="GO" id="GO:0005737">
    <property type="term" value="C:cytoplasm"/>
    <property type="evidence" value="ECO:0007669"/>
    <property type="project" value="UniProtKB-SubCell"/>
</dbReference>
<dbReference type="InterPro" id="IPR035895">
    <property type="entry name" value="HPr-like_sf"/>
</dbReference>
<dbReference type="EMBL" id="LAZR01019436">
    <property type="protein sequence ID" value="KKL92537.1"/>
    <property type="molecule type" value="Genomic_DNA"/>
</dbReference>
<gene>
    <name evidence="5" type="ORF">LCGC14_1883710</name>
</gene>
<evidence type="ECO:0000256" key="2">
    <source>
        <dbReference type="ARBA" id="ARBA00022490"/>
    </source>
</evidence>
<dbReference type="InterPro" id="IPR000032">
    <property type="entry name" value="HPr-like"/>
</dbReference>
<dbReference type="PANTHER" id="PTHR33705:SF2">
    <property type="entry name" value="PHOSPHOCARRIER PROTEIN NPR"/>
    <property type="match status" value="1"/>
</dbReference>
<dbReference type="PANTHER" id="PTHR33705">
    <property type="entry name" value="PHOSPHOCARRIER PROTEIN HPR"/>
    <property type="match status" value="1"/>
</dbReference>
<organism evidence="5">
    <name type="scientific">marine sediment metagenome</name>
    <dbReference type="NCBI Taxonomy" id="412755"/>
    <lineage>
        <taxon>unclassified sequences</taxon>
        <taxon>metagenomes</taxon>
        <taxon>ecological metagenomes</taxon>
    </lineage>
</organism>
<dbReference type="AlphaFoldDB" id="A0A0F9IZT5"/>
<dbReference type="CDD" id="cd00367">
    <property type="entry name" value="PTS-HPr_like"/>
    <property type="match status" value="1"/>
</dbReference>
<dbReference type="SUPFAM" id="SSF55594">
    <property type="entry name" value="HPr-like"/>
    <property type="match status" value="1"/>
</dbReference>
<dbReference type="GO" id="GO:0009401">
    <property type="term" value="P:phosphoenolpyruvate-dependent sugar phosphotransferase system"/>
    <property type="evidence" value="ECO:0007669"/>
    <property type="project" value="UniProtKB-KW"/>
</dbReference>
<dbReference type="NCBIfam" id="TIGR01003">
    <property type="entry name" value="PTS_HPr_family"/>
    <property type="match status" value="1"/>
</dbReference>
<dbReference type="Pfam" id="PF00381">
    <property type="entry name" value="PTS-HPr"/>
    <property type="match status" value="1"/>
</dbReference>
<evidence type="ECO:0000256" key="1">
    <source>
        <dbReference type="ARBA" id="ARBA00004496"/>
    </source>
</evidence>
<reference evidence="5" key="1">
    <citation type="journal article" date="2015" name="Nature">
        <title>Complex archaea that bridge the gap between prokaryotes and eukaryotes.</title>
        <authorList>
            <person name="Spang A."/>
            <person name="Saw J.H."/>
            <person name="Jorgensen S.L."/>
            <person name="Zaremba-Niedzwiedzka K."/>
            <person name="Martijn J."/>
            <person name="Lind A.E."/>
            <person name="van Eijk R."/>
            <person name="Schleper C."/>
            <person name="Guy L."/>
            <person name="Ettema T.J."/>
        </authorList>
    </citation>
    <scope>NUCLEOTIDE SEQUENCE</scope>
</reference>
<comment type="subcellular location">
    <subcellularLocation>
        <location evidence="1">Cytoplasm</location>
    </subcellularLocation>
</comment>
<feature type="domain" description="HPr" evidence="4">
    <location>
        <begin position="2"/>
        <end position="89"/>
    </location>
</feature>
<name>A0A0F9IZT5_9ZZZZ</name>
<accession>A0A0F9IZT5</accession>
<sequence>MRLTKTLKVKNDLGLHIRPAAKIVKLFQNTKCEVSFSYKKETINAKSIMSILMLAAKKNAKILVTIEGANAKELMEKLTKKFEKRFGEENANN</sequence>
<comment type="caution">
    <text evidence="5">The sequence shown here is derived from an EMBL/GenBank/DDBJ whole genome shotgun (WGS) entry which is preliminary data.</text>
</comment>
<keyword evidence="3" id="KW-0598">Phosphotransferase system</keyword>